<accession>A0ABT5XGD2</accession>
<protein>
    <submittedName>
        <fullName evidence="1">OsmC family protein</fullName>
    </submittedName>
</protein>
<sequence length="141" mass="15157">MTEEIYFGNDLAWTGDARGEIVFASRQKIKVALPAEFGGVEGFLSPEDLFVAAANGCVLTTTLAVAKKHKVALRSYRSEAVGVLERLGDGREVTRIDINVKIAADADPEALAEIFAEVARRAPVIRSMTSSVSIDFEVVDG</sequence>
<gene>
    <name evidence="1" type="ORF">P0O24_09315</name>
</gene>
<keyword evidence="2" id="KW-1185">Reference proteome</keyword>
<name>A0ABT5XGD2_9EURY</name>
<dbReference type="InterPro" id="IPR036102">
    <property type="entry name" value="OsmC/Ohrsf"/>
</dbReference>
<dbReference type="InterPro" id="IPR015946">
    <property type="entry name" value="KH_dom-like_a/b"/>
</dbReference>
<proteinExistence type="predicted"/>
<dbReference type="EMBL" id="JARFPL010000030">
    <property type="protein sequence ID" value="MDF0593782.1"/>
    <property type="molecule type" value="Genomic_DNA"/>
</dbReference>
<dbReference type="PANTHER" id="PTHR42830:SF2">
    <property type="entry name" value="OSMC_OHR FAMILY PROTEIN"/>
    <property type="match status" value="1"/>
</dbReference>
<dbReference type="InterPro" id="IPR052707">
    <property type="entry name" value="OsmC_Ohr_Peroxiredoxin"/>
</dbReference>
<dbReference type="PANTHER" id="PTHR42830">
    <property type="entry name" value="OSMOTICALLY INDUCIBLE FAMILY PROTEIN"/>
    <property type="match status" value="1"/>
</dbReference>
<evidence type="ECO:0000313" key="2">
    <source>
        <dbReference type="Proteomes" id="UP001215956"/>
    </source>
</evidence>
<comment type="caution">
    <text evidence="1">The sequence shown here is derived from an EMBL/GenBank/DDBJ whole genome shotgun (WGS) entry which is preliminary data.</text>
</comment>
<dbReference type="Proteomes" id="UP001215956">
    <property type="component" value="Unassembled WGS sequence"/>
</dbReference>
<organism evidence="1 2">
    <name type="scientific">Candidatus Methanocrinis alkalitolerans</name>
    <dbReference type="NCBI Taxonomy" id="3033395"/>
    <lineage>
        <taxon>Archaea</taxon>
        <taxon>Methanobacteriati</taxon>
        <taxon>Methanobacteriota</taxon>
        <taxon>Stenosarchaea group</taxon>
        <taxon>Methanomicrobia</taxon>
        <taxon>Methanotrichales</taxon>
        <taxon>Methanotrichaceae</taxon>
        <taxon>Methanocrinis</taxon>
    </lineage>
</organism>
<dbReference type="Pfam" id="PF02566">
    <property type="entry name" value="OsmC"/>
    <property type="match status" value="1"/>
</dbReference>
<dbReference type="RefSeq" id="WP_316969484.1">
    <property type="nucleotide sequence ID" value="NZ_JARFPL010000030.1"/>
</dbReference>
<reference evidence="1 2" key="1">
    <citation type="submission" date="2023-03" db="EMBL/GenBank/DDBJ databases">
        <title>Whole genome sequencing of Methanotrichaceae archaeon M04Ac.</title>
        <authorList>
            <person name="Khomyakova M.A."/>
            <person name="Merkel A.Y."/>
            <person name="Slobodkin A.I."/>
        </authorList>
    </citation>
    <scope>NUCLEOTIDE SEQUENCE [LARGE SCALE GENOMIC DNA]</scope>
    <source>
        <strain evidence="1 2">M04Ac</strain>
    </source>
</reference>
<evidence type="ECO:0000313" key="1">
    <source>
        <dbReference type="EMBL" id="MDF0593782.1"/>
    </source>
</evidence>
<dbReference type="InterPro" id="IPR003718">
    <property type="entry name" value="OsmC/Ohr_fam"/>
</dbReference>
<dbReference type="Gene3D" id="3.30.300.20">
    <property type="match status" value="1"/>
</dbReference>
<dbReference type="SUPFAM" id="SSF82784">
    <property type="entry name" value="OsmC-like"/>
    <property type="match status" value="1"/>
</dbReference>